<dbReference type="Gene3D" id="3.90.1140.10">
    <property type="entry name" value="Cyclic phosphodiesterase"/>
    <property type="match status" value="1"/>
</dbReference>
<comment type="caution">
    <text evidence="1">The sequence shown here is derived from an EMBL/GenBank/DDBJ whole genome shotgun (WGS) entry which is preliminary data.</text>
</comment>
<reference evidence="1 2" key="1">
    <citation type="submission" date="2018-07" db="EMBL/GenBank/DDBJ databases">
        <title>Dyadobacter roseus sp. nov., isolated from rose rhizosphere soil.</title>
        <authorList>
            <person name="Chen L."/>
        </authorList>
    </citation>
    <scope>NUCLEOTIDE SEQUENCE [LARGE SCALE GENOMIC DNA]</scope>
    <source>
        <strain evidence="1 2">RS19</strain>
    </source>
</reference>
<proteinExistence type="predicted"/>
<dbReference type="RefSeq" id="WP_115830054.1">
    <property type="nucleotide sequence ID" value="NZ_QNUL01000004.1"/>
</dbReference>
<protein>
    <recommendedName>
        <fullName evidence="3">2'-5' RNA ligase family protein</fullName>
    </recommendedName>
</protein>
<dbReference type="Pfam" id="PF13563">
    <property type="entry name" value="2_5_RNA_ligase2"/>
    <property type="match status" value="1"/>
</dbReference>
<dbReference type="OrthoDB" id="1951600at2"/>
<dbReference type="PANTHER" id="PTHR40037:SF1">
    <property type="entry name" value="PHOSPHOESTERASE SAOUHSC_00951-RELATED"/>
    <property type="match status" value="1"/>
</dbReference>
<evidence type="ECO:0000313" key="2">
    <source>
        <dbReference type="Proteomes" id="UP000256373"/>
    </source>
</evidence>
<evidence type="ECO:0000313" key="1">
    <source>
        <dbReference type="EMBL" id="REA62757.1"/>
    </source>
</evidence>
<dbReference type="PANTHER" id="PTHR40037">
    <property type="entry name" value="PHOSPHOESTERASE YJCG-RELATED"/>
    <property type="match status" value="1"/>
</dbReference>
<dbReference type="AlphaFoldDB" id="A0A3D8YDY0"/>
<dbReference type="Proteomes" id="UP000256373">
    <property type="component" value="Unassembled WGS sequence"/>
</dbReference>
<keyword evidence="2" id="KW-1185">Reference proteome</keyword>
<accession>A0A3D8YDY0</accession>
<dbReference type="SUPFAM" id="SSF55144">
    <property type="entry name" value="LigT-like"/>
    <property type="match status" value="1"/>
</dbReference>
<organism evidence="1 2">
    <name type="scientific">Dyadobacter luteus</name>
    <dbReference type="NCBI Taxonomy" id="2259619"/>
    <lineage>
        <taxon>Bacteria</taxon>
        <taxon>Pseudomonadati</taxon>
        <taxon>Bacteroidota</taxon>
        <taxon>Cytophagia</taxon>
        <taxon>Cytophagales</taxon>
        <taxon>Spirosomataceae</taxon>
        <taxon>Dyadobacter</taxon>
    </lineage>
</organism>
<evidence type="ECO:0008006" key="3">
    <source>
        <dbReference type="Google" id="ProtNLM"/>
    </source>
</evidence>
<dbReference type="InterPro" id="IPR050580">
    <property type="entry name" value="2H_phosphoesterase_YjcG-like"/>
</dbReference>
<dbReference type="InterPro" id="IPR009097">
    <property type="entry name" value="Cyclic_Pdiesterase"/>
</dbReference>
<name>A0A3D8YDY0_9BACT</name>
<dbReference type="EMBL" id="QNUL01000004">
    <property type="protein sequence ID" value="REA62757.1"/>
    <property type="molecule type" value="Genomic_DNA"/>
</dbReference>
<sequence>MANINNLYFIAIVLPGHVSEKVRAVQQYIAGKFESSKSLSVVPHITLKAPFTADSSMHDEILSWFRSLHIDVEPFQQELSNFGAFENKKSPVIYIRPAAVQQLCFLQNQIVTQFEYTFSGRFLSFTDKRFSPHVTVAYRDLSPDQFREAWKEFSQYDFTDEFKVQDFQLLQHDGRQWNIIETYAIG</sequence>
<gene>
    <name evidence="1" type="ORF">DSL64_07495</name>
</gene>